<evidence type="ECO:0000256" key="8">
    <source>
        <dbReference type="SAM" id="MobiDB-lite"/>
    </source>
</evidence>
<keyword evidence="9" id="KW-0812">Transmembrane</keyword>
<accession>A0A4R6S040</accession>
<feature type="binding site" evidence="7">
    <location>
        <position position="41"/>
    </location>
    <ligand>
        <name>ATP</name>
        <dbReference type="ChEBI" id="CHEBI:30616"/>
    </ligand>
</feature>
<protein>
    <recommendedName>
        <fullName evidence="1">non-specific serine/threonine protein kinase</fullName>
        <ecNumber evidence="1">2.7.11.1</ecNumber>
    </recommendedName>
</protein>
<evidence type="ECO:0000256" key="9">
    <source>
        <dbReference type="SAM" id="Phobius"/>
    </source>
</evidence>
<evidence type="ECO:0000256" key="5">
    <source>
        <dbReference type="ARBA" id="ARBA00022777"/>
    </source>
</evidence>
<dbReference type="GO" id="GO:0005524">
    <property type="term" value="F:ATP binding"/>
    <property type="evidence" value="ECO:0007669"/>
    <property type="project" value="UniProtKB-UniRule"/>
</dbReference>
<keyword evidence="5 11" id="KW-0418">Kinase</keyword>
<dbReference type="PROSITE" id="PS50011">
    <property type="entry name" value="PROTEIN_KINASE_DOM"/>
    <property type="match status" value="1"/>
</dbReference>
<dbReference type="InterPro" id="IPR011009">
    <property type="entry name" value="Kinase-like_dom_sf"/>
</dbReference>
<organism evidence="11 12">
    <name type="scientific">Labedaea rhizosphaerae</name>
    <dbReference type="NCBI Taxonomy" id="598644"/>
    <lineage>
        <taxon>Bacteria</taxon>
        <taxon>Bacillati</taxon>
        <taxon>Actinomycetota</taxon>
        <taxon>Actinomycetes</taxon>
        <taxon>Pseudonocardiales</taxon>
        <taxon>Pseudonocardiaceae</taxon>
        <taxon>Labedaea</taxon>
    </lineage>
</organism>
<dbReference type="InterPro" id="IPR008271">
    <property type="entry name" value="Ser/Thr_kinase_AS"/>
</dbReference>
<dbReference type="SMART" id="SM00220">
    <property type="entry name" value="S_TKc"/>
    <property type="match status" value="1"/>
</dbReference>
<evidence type="ECO:0000256" key="1">
    <source>
        <dbReference type="ARBA" id="ARBA00012513"/>
    </source>
</evidence>
<evidence type="ECO:0000256" key="2">
    <source>
        <dbReference type="ARBA" id="ARBA00022527"/>
    </source>
</evidence>
<gene>
    <name evidence="11" type="ORF">EV186_10756</name>
</gene>
<dbReference type="EC" id="2.7.11.1" evidence="1"/>
<sequence>MAAAGDLVAERYRLLDRIGGGAMSEVWRGHDEVLNRDVAVKELLVHGGMTEAQTQEAHDRALREARIAARLHHPHAVGVFDVVEHAGRPCLIMEFLSARTLADLIAEHGTLPADQVRRIGAQIAGALAAAHAAGIVHRDVKPGNVLITEDGTAKLTDFGISRAVGDVTLTATGVLAGTPAYLAPEVAKGSEATQSSDVFSLGATLYCAIEGAPPFGLDANPIALLYRIATSPVPTPSQADGLGDAVATLLRTDPDQRPTAREAERTLADAEPHPPAAAATAVTATAAATPTSAGPAATAGAAAPATAVTRSSAPRRRRAVLAALAVAVLLIAGVLVAVLTNDNGPDRAAPPGTKPAPTTTTAPRSTTAGSTTSKAGTSTTSAPSSAPAKPPTPQDVPAQLTAAIVDYYQLVPGNLDVAWNHMTADYQQNHAGGRSGYQRFWQAIARVTVTDVTPSPPHTVTATVNYYYRSGNVAVESTRFGLVQENGMWKIASSTVLSHRGASS</sequence>
<evidence type="ECO:0000313" key="12">
    <source>
        <dbReference type="Proteomes" id="UP000295444"/>
    </source>
</evidence>
<keyword evidence="9" id="KW-0472">Membrane</keyword>
<dbReference type="PANTHER" id="PTHR43289:SF6">
    <property type="entry name" value="SERINE_THREONINE-PROTEIN KINASE NEKL-3"/>
    <property type="match status" value="1"/>
</dbReference>
<dbReference type="InterPro" id="IPR000719">
    <property type="entry name" value="Prot_kinase_dom"/>
</dbReference>
<reference evidence="11 12" key="1">
    <citation type="submission" date="2019-03" db="EMBL/GenBank/DDBJ databases">
        <title>Genomic Encyclopedia of Type Strains, Phase IV (KMG-IV): sequencing the most valuable type-strain genomes for metagenomic binning, comparative biology and taxonomic classification.</title>
        <authorList>
            <person name="Goeker M."/>
        </authorList>
    </citation>
    <scope>NUCLEOTIDE SEQUENCE [LARGE SCALE GENOMIC DNA]</scope>
    <source>
        <strain evidence="11 12">DSM 45361</strain>
    </source>
</reference>
<keyword evidence="9" id="KW-1133">Transmembrane helix</keyword>
<dbReference type="InterPro" id="IPR017441">
    <property type="entry name" value="Protein_kinase_ATP_BS"/>
</dbReference>
<dbReference type="AlphaFoldDB" id="A0A4R6S040"/>
<evidence type="ECO:0000256" key="3">
    <source>
        <dbReference type="ARBA" id="ARBA00022679"/>
    </source>
</evidence>
<dbReference type="PANTHER" id="PTHR43289">
    <property type="entry name" value="MITOGEN-ACTIVATED PROTEIN KINASE KINASE KINASE 20-RELATED"/>
    <property type="match status" value="1"/>
</dbReference>
<dbReference type="RefSeq" id="WP_243754395.1">
    <property type="nucleotide sequence ID" value="NZ_SNXZ01000007.1"/>
</dbReference>
<evidence type="ECO:0000256" key="7">
    <source>
        <dbReference type="PROSITE-ProRule" id="PRU10141"/>
    </source>
</evidence>
<keyword evidence="12" id="KW-1185">Reference proteome</keyword>
<proteinExistence type="predicted"/>
<dbReference type="Proteomes" id="UP000295444">
    <property type="component" value="Unassembled WGS sequence"/>
</dbReference>
<name>A0A4R6S040_LABRH</name>
<comment type="caution">
    <text evidence="11">The sequence shown here is derived from an EMBL/GenBank/DDBJ whole genome shotgun (WGS) entry which is preliminary data.</text>
</comment>
<evidence type="ECO:0000256" key="4">
    <source>
        <dbReference type="ARBA" id="ARBA00022741"/>
    </source>
</evidence>
<feature type="compositionally biased region" description="Basic and acidic residues" evidence="8">
    <location>
        <begin position="252"/>
        <end position="272"/>
    </location>
</feature>
<feature type="region of interest" description="Disordered" evidence="8">
    <location>
        <begin position="342"/>
        <end position="396"/>
    </location>
</feature>
<dbReference type="Pfam" id="PF00069">
    <property type="entry name" value="Pkinase"/>
    <property type="match status" value="1"/>
</dbReference>
<dbReference type="EMBL" id="SNXZ01000007">
    <property type="protein sequence ID" value="TDP92841.1"/>
    <property type="molecule type" value="Genomic_DNA"/>
</dbReference>
<feature type="compositionally biased region" description="Low complexity" evidence="8">
    <location>
        <begin position="276"/>
        <end position="312"/>
    </location>
</feature>
<dbReference type="PROSITE" id="PS00107">
    <property type="entry name" value="PROTEIN_KINASE_ATP"/>
    <property type="match status" value="1"/>
</dbReference>
<evidence type="ECO:0000256" key="6">
    <source>
        <dbReference type="ARBA" id="ARBA00022840"/>
    </source>
</evidence>
<dbReference type="Gene3D" id="1.10.510.10">
    <property type="entry name" value="Transferase(Phosphotransferase) domain 1"/>
    <property type="match status" value="1"/>
</dbReference>
<feature type="transmembrane region" description="Helical" evidence="9">
    <location>
        <begin position="319"/>
        <end position="339"/>
    </location>
</feature>
<feature type="region of interest" description="Disordered" evidence="8">
    <location>
        <begin position="250"/>
        <end position="314"/>
    </location>
</feature>
<dbReference type="PROSITE" id="PS00108">
    <property type="entry name" value="PROTEIN_KINASE_ST"/>
    <property type="match status" value="1"/>
</dbReference>
<dbReference type="Gene3D" id="3.30.200.20">
    <property type="entry name" value="Phosphorylase Kinase, domain 1"/>
    <property type="match status" value="1"/>
</dbReference>
<dbReference type="SUPFAM" id="SSF56112">
    <property type="entry name" value="Protein kinase-like (PK-like)"/>
    <property type="match status" value="1"/>
</dbReference>
<keyword evidence="3" id="KW-0808">Transferase</keyword>
<feature type="domain" description="Protein kinase" evidence="10">
    <location>
        <begin position="12"/>
        <end position="276"/>
    </location>
</feature>
<dbReference type="CDD" id="cd14014">
    <property type="entry name" value="STKc_PknB_like"/>
    <property type="match status" value="1"/>
</dbReference>
<keyword evidence="4 7" id="KW-0547">Nucleotide-binding</keyword>
<dbReference type="GO" id="GO:0004674">
    <property type="term" value="F:protein serine/threonine kinase activity"/>
    <property type="evidence" value="ECO:0007669"/>
    <property type="project" value="UniProtKB-KW"/>
</dbReference>
<keyword evidence="2 11" id="KW-0723">Serine/threonine-protein kinase</keyword>
<evidence type="ECO:0000259" key="10">
    <source>
        <dbReference type="PROSITE" id="PS50011"/>
    </source>
</evidence>
<evidence type="ECO:0000313" key="11">
    <source>
        <dbReference type="EMBL" id="TDP92841.1"/>
    </source>
</evidence>
<feature type="compositionally biased region" description="Low complexity" evidence="8">
    <location>
        <begin position="347"/>
        <end position="387"/>
    </location>
</feature>
<keyword evidence="6 7" id="KW-0067">ATP-binding</keyword>